<name>A0ACC5U852_9FLAO</name>
<dbReference type="Proteomes" id="UP001647509">
    <property type="component" value="Unassembled WGS sequence"/>
</dbReference>
<evidence type="ECO:0000313" key="2">
    <source>
        <dbReference type="Proteomes" id="UP001647509"/>
    </source>
</evidence>
<dbReference type="EMBL" id="JAHKPD010000012">
    <property type="protein sequence ID" value="MBU2950460.1"/>
    <property type="molecule type" value="Genomic_DNA"/>
</dbReference>
<proteinExistence type="predicted"/>
<gene>
    <name evidence="1" type="ORF">KO493_07110</name>
</gene>
<comment type="caution">
    <text evidence="1">The sequence shown here is derived from an EMBL/GenBank/DDBJ whole genome shotgun (WGS) entry which is preliminary data.</text>
</comment>
<organism evidence="1 2">
    <name type="scientific">Pseudotamlana agarivorans</name>
    <dbReference type="NCBI Taxonomy" id="481183"/>
    <lineage>
        <taxon>Bacteria</taxon>
        <taxon>Pseudomonadati</taxon>
        <taxon>Bacteroidota</taxon>
        <taxon>Flavobacteriia</taxon>
        <taxon>Flavobacteriales</taxon>
        <taxon>Flavobacteriaceae</taxon>
        <taxon>Pseudotamlana</taxon>
    </lineage>
</organism>
<evidence type="ECO:0000313" key="1">
    <source>
        <dbReference type="EMBL" id="MBU2950460.1"/>
    </source>
</evidence>
<reference evidence="1" key="1">
    <citation type="submission" date="2021-05" db="EMBL/GenBank/DDBJ databases">
        <title>Draft genomes of bacteria isolated from model marine particles.</title>
        <authorList>
            <person name="Datta M.S."/>
            <person name="Schwartzman J.A."/>
            <person name="Enke T.N."/>
            <person name="Saavedra J."/>
            <person name="Cermak N."/>
            <person name="Cordero O.X."/>
        </authorList>
    </citation>
    <scope>NUCLEOTIDE SEQUENCE</scope>
    <source>
        <strain evidence="1">I2M19</strain>
    </source>
</reference>
<accession>A0ACC5U852</accession>
<keyword evidence="1" id="KW-0808">Transferase</keyword>
<keyword evidence="2" id="KW-1185">Reference proteome</keyword>
<sequence>MDLYLNTVTDLLWDSLNQLMLIEEFSSFRIVGGTALSLQLGHRESIDIDLFTDAEYGSIDFDILESKLLETFPYVDRSSTDLVGMGKSYFVGNNENELIKLDLFYTDPFVFPVILEQGVRFSSLEDIVAMKFEVIAHGGRKKDFWDIHELLEVYTLDEMIAFYLKRNPYGYSKEELLIKILDFSIAEDDFTPNCYRGKVWELIKFDFEKLLK</sequence>
<protein>
    <submittedName>
        <fullName evidence="1">Nucleotidyl transferase AbiEii/AbiGii toxin family protein</fullName>
    </submittedName>
</protein>